<dbReference type="AlphaFoldDB" id="A0A2I0KKJ0"/>
<reference evidence="1 2" key="1">
    <citation type="submission" date="2017-11" db="EMBL/GenBank/DDBJ databases">
        <title>De-novo sequencing of pomegranate (Punica granatum L.) genome.</title>
        <authorList>
            <person name="Akparov Z."/>
            <person name="Amiraslanov A."/>
            <person name="Hajiyeva S."/>
            <person name="Abbasov M."/>
            <person name="Kaur K."/>
            <person name="Hamwieh A."/>
            <person name="Solovyev V."/>
            <person name="Salamov A."/>
            <person name="Braich B."/>
            <person name="Kosarev P."/>
            <person name="Mahmoud A."/>
            <person name="Hajiyev E."/>
            <person name="Babayeva S."/>
            <person name="Izzatullayeva V."/>
            <person name="Mammadov A."/>
            <person name="Mammadov A."/>
            <person name="Sharifova S."/>
            <person name="Ojaghi J."/>
            <person name="Eynullazada K."/>
            <person name="Bayramov B."/>
            <person name="Abdulazimova A."/>
            <person name="Shahmuradov I."/>
        </authorList>
    </citation>
    <scope>NUCLEOTIDE SEQUENCE [LARGE SCALE GENOMIC DNA]</scope>
    <source>
        <strain evidence="2">cv. AG2017</strain>
        <tissue evidence="1">Leaf</tissue>
    </source>
</reference>
<name>A0A2I0KKJ0_PUNGR</name>
<dbReference type="STRING" id="22663.A0A2I0KKJ0"/>
<proteinExistence type="predicted"/>
<dbReference type="PANTHER" id="PTHR13622:SF8">
    <property type="entry name" value="THIAMIN PYROPHOSPHOKINASE 1"/>
    <property type="match status" value="1"/>
</dbReference>
<dbReference type="Gene3D" id="3.90.79.10">
    <property type="entry name" value="Nucleoside Triphosphate Pyrophosphohydrolase"/>
    <property type="match status" value="1"/>
</dbReference>
<gene>
    <name evidence="1" type="ORF">CRG98_010513</name>
</gene>
<dbReference type="Proteomes" id="UP000233551">
    <property type="component" value="Unassembled WGS sequence"/>
</dbReference>
<evidence type="ECO:0000313" key="1">
    <source>
        <dbReference type="EMBL" id="PKI69044.1"/>
    </source>
</evidence>
<sequence length="92" mass="10818">MDIDGYRFKRDVLFCYDLKLPEDFIPINQDGEVESFKLVPVPQVANIIRRTNFFKSNCSLVIIDFLFRHGYIKPEYDGYLDLLWSLKCGDCS</sequence>
<dbReference type="SUPFAM" id="SSF55811">
    <property type="entry name" value="Nudix"/>
    <property type="match status" value="1"/>
</dbReference>
<dbReference type="GO" id="GO:0044715">
    <property type="term" value="F:8-oxo-dGDP phosphatase activity"/>
    <property type="evidence" value="ECO:0007669"/>
    <property type="project" value="TreeGrafter"/>
</dbReference>
<protein>
    <submittedName>
        <fullName evidence="1">Uncharacterized protein</fullName>
    </submittedName>
</protein>
<dbReference type="InterPro" id="IPR015797">
    <property type="entry name" value="NUDIX_hydrolase-like_dom_sf"/>
</dbReference>
<comment type="caution">
    <text evidence="1">The sequence shown here is derived from an EMBL/GenBank/DDBJ whole genome shotgun (WGS) entry which is preliminary data.</text>
</comment>
<organism evidence="1 2">
    <name type="scientific">Punica granatum</name>
    <name type="common">Pomegranate</name>
    <dbReference type="NCBI Taxonomy" id="22663"/>
    <lineage>
        <taxon>Eukaryota</taxon>
        <taxon>Viridiplantae</taxon>
        <taxon>Streptophyta</taxon>
        <taxon>Embryophyta</taxon>
        <taxon>Tracheophyta</taxon>
        <taxon>Spermatophyta</taxon>
        <taxon>Magnoliopsida</taxon>
        <taxon>eudicotyledons</taxon>
        <taxon>Gunneridae</taxon>
        <taxon>Pentapetalae</taxon>
        <taxon>rosids</taxon>
        <taxon>malvids</taxon>
        <taxon>Myrtales</taxon>
        <taxon>Lythraceae</taxon>
        <taxon>Punica</taxon>
    </lineage>
</organism>
<dbReference type="EMBL" id="PGOL01000523">
    <property type="protein sequence ID" value="PKI69044.1"/>
    <property type="molecule type" value="Genomic_DNA"/>
</dbReference>
<accession>A0A2I0KKJ0</accession>
<keyword evidence="2" id="KW-1185">Reference proteome</keyword>
<dbReference type="PANTHER" id="PTHR13622">
    <property type="entry name" value="THIAMIN PYROPHOSPHOKINASE"/>
    <property type="match status" value="1"/>
</dbReference>
<evidence type="ECO:0000313" key="2">
    <source>
        <dbReference type="Proteomes" id="UP000233551"/>
    </source>
</evidence>